<dbReference type="Pfam" id="PF13191">
    <property type="entry name" value="AAA_16"/>
    <property type="match status" value="1"/>
</dbReference>
<keyword evidence="3" id="KW-0804">Transcription</keyword>
<keyword evidence="1" id="KW-0805">Transcription regulation</keyword>
<dbReference type="GO" id="GO:0003677">
    <property type="term" value="F:DNA binding"/>
    <property type="evidence" value="ECO:0007669"/>
    <property type="project" value="UniProtKB-KW"/>
</dbReference>
<evidence type="ECO:0000313" key="6">
    <source>
        <dbReference type="Proteomes" id="UP000219612"/>
    </source>
</evidence>
<dbReference type="SUPFAM" id="SSF46894">
    <property type="entry name" value="C-terminal effector domain of the bipartite response regulators"/>
    <property type="match status" value="1"/>
</dbReference>
<dbReference type="InterPro" id="IPR036388">
    <property type="entry name" value="WH-like_DNA-bd_sf"/>
</dbReference>
<dbReference type="Gene3D" id="1.10.10.10">
    <property type="entry name" value="Winged helix-like DNA-binding domain superfamily/Winged helix DNA-binding domain"/>
    <property type="match status" value="1"/>
</dbReference>
<dbReference type="Proteomes" id="UP000219612">
    <property type="component" value="Unassembled WGS sequence"/>
</dbReference>
<keyword evidence="2" id="KW-0238">DNA-binding</keyword>
<dbReference type="OrthoDB" id="27092at2"/>
<organism evidence="5 6">
    <name type="scientific">Paractinoplanes atraurantiacus</name>
    <dbReference type="NCBI Taxonomy" id="1036182"/>
    <lineage>
        <taxon>Bacteria</taxon>
        <taxon>Bacillati</taxon>
        <taxon>Actinomycetota</taxon>
        <taxon>Actinomycetes</taxon>
        <taxon>Micromonosporales</taxon>
        <taxon>Micromonosporaceae</taxon>
        <taxon>Paractinoplanes</taxon>
    </lineage>
</organism>
<dbReference type="InterPro" id="IPR016032">
    <property type="entry name" value="Sig_transdc_resp-reg_C-effctor"/>
</dbReference>
<dbReference type="PANTHER" id="PTHR44688:SF16">
    <property type="entry name" value="DNA-BINDING TRANSCRIPTIONAL ACTIVATOR DEVR_DOSR"/>
    <property type="match status" value="1"/>
</dbReference>
<dbReference type="InterPro" id="IPR000792">
    <property type="entry name" value="Tscrpt_reg_LuxR_C"/>
</dbReference>
<evidence type="ECO:0000256" key="2">
    <source>
        <dbReference type="ARBA" id="ARBA00023125"/>
    </source>
</evidence>
<dbReference type="Gene3D" id="1.25.40.10">
    <property type="entry name" value="Tetratricopeptide repeat domain"/>
    <property type="match status" value="1"/>
</dbReference>
<dbReference type="PANTHER" id="PTHR44688">
    <property type="entry name" value="DNA-BINDING TRANSCRIPTIONAL ACTIVATOR DEVR_DOSR"/>
    <property type="match status" value="1"/>
</dbReference>
<evidence type="ECO:0000256" key="3">
    <source>
        <dbReference type="ARBA" id="ARBA00023163"/>
    </source>
</evidence>
<feature type="domain" description="HTH luxR-type" evidence="4">
    <location>
        <begin position="656"/>
        <end position="721"/>
    </location>
</feature>
<dbReference type="InterPro" id="IPR027417">
    <property type="entry name" value="P-loop_NTPase"/>
</dbReference>
<reference evidence="5 6" key="1">
    <citation type="submission" date="2017-09" db="EMBL/GenBank/DDBJ databases">
        <authorList>
            <person name="Ehlers B."/>
            <person name="Leendertz F.H."/>
        </authorList>
    </citation>
    <scope>NUCLEOTIDE SEQUENCE [LARGE SCALE GENOMIC DNA]</scope>
    <source>
        <strain evidence="5 6">CGMCC 4.6857</strain>
    </source>
</reference>
<name>A0A285GUM3_9ACTN</name>
<dbReference type="InterPro" id="IPR003593">
    <property type="entry name" value="AAA+_ATPase"/>
</dbReference>
<accession>A0A285GUM3</accession>
<evidence type="ECO:0000313" key="5">
    <source>
        <dbReference type="EMBL" id="SNY26001.1"/>
    </source>
</evidence>
<dbReference type="GO" id="GO:0006355">
    <property type="term" value="P:regulation of DNA-templated transcription"/>
    <property type="evidence" value="ECO:0007669"/>
    <property type="project" value="InterPro"/>
</dbReference>
<dbReference type="CDD" id="cd06170">
    <property type="entry name" value="LuxR_C_like"/>
    <property type="match status" value="1"/>
</dbReference>
<dbReference type="InterPro" id="IPR011990">
    <property type="entry name" value="TPR-like_helical_dom_sf"/>
</dbReference>
<dbReference type="Pfam" id="PF00196">
    <property type="entry name" value="GerE"/>
    <property type="match status" value="1"/>
</dbReference>
<proteinExistence type="predicted"/>
<dbReference type="SUPFAM" id="SSF52540">
    <property type="entry name" value="P-loop containing nucleoside triphosphate hydrolases"/>
    <property type="match status" value="1"/>
</dbReference>
<keyword evidence="6" id="KW-1185">Reference proteome</keyword>
<dbReference type="SMART" id="SM00421">
    <property type="entry name" value="HTH_LUXR"/>
    <property type="match status" value="1"/>
</dbReference>
<evidence type="ECO:0000256" key="1">
    <source>
        <dbReference type="ARBA" id="ARBA00023015"/>
    </source>
</evidence>
<dbReference type="AlphaFoldDB" id="A0A285GUM3"/>
<dbReference type="SMART" id="SM00382">
    <property type="entry name" value="AAA"/>
    <property type="match status" value="1"/>
</dbReference>
<dbReference type="PROSITE" id="PS50043">
    <property type="entry name" value="HTH_LUXR_2"/>
    <property type="match status" value="1"/>
</dbReference>
<dbReference type="PRINTS" id="PR00038">
    <property type="entry name" value="HTHLUXR"/>
</dbReference>
<sequence length="723" mass="75986">MVDERMIAFLDAARTRPMFLAVLGEAGIGKSTLLRALGGLAGDRGFHVVTLAPDGFLRALFAGHAPPPAGSARPYEVLRAWSATGRPVPPADEPALVTGMVLALDELAANAPVLILVDRADAADPDSRRLLTSLMRHLSGERVSVVLAARGTEPPPGIGPEITRYVVPPLGEMASARLLGPMTTGPRREALRRAAGNPMALRRFSGGPRWAAQEYARVCAGLPPVTRKLLRQAALAGESEPVDVLTRAAGGTGLQDWEPAEVAGVVTIADGRVRFAHPMFREHIAEPTVQAAYDAGEPSWAVELHRDSPAPVPEAGFALIQLGRPAAALDLARDGILATAPGGAGAMSLAAVAATAVMASGDAGHLRQLPVLLDRVDEGPVASGGAARMLLTGTLAWRWDDSSRAAADLGAVRRAGLREGTPGPVLTALPLLILSLMDTGRWHEAAPLIGEAEKLAAVSGATLLDSMLPALRATLCAWRGESPAPPAPAAGGLAGALGHRAAGLAALAAGEHEAAYESFRAFHDSHPVLGPQALPQLASAAVRIGRTAEARALVAAGRPTSRRTAMLTDHAAAVLDGCEESFRRAIGHVDAGRHWPREHAEAQFAFAVWLRRQRRLRESRPYFQAALDTFQRLGAGPQAEQARRYLPGSGVDGPEPDAILATLPPQKQRIARLAANGLKNIEIARELNVSPRTVSSYLHDIFPQLGVGSRHQLRDLLTANRAG</sequence>
<dbReference type="InterPro" id="IPR041664">
    <property type="entry name" value="AAA_16"/>
</dbReference>
<dbReference type="RefSeq" id="WP_097319178.1">
    <property type="nucleotide sequence ID" value="NZ_OBDY01000002.1"/>
</dbReference>
<evidence type="ECO:0000259" key="4">
    <source>
        <dbReference type="PROSITE" id="PS50043"/>
    </source>
</evidence>
<protein>
    <submittedName>
        <fullName evidence="5">Regulatory protein, luxR family</fullName>
    </submittedName>
</protein>
<dbReference type="EMBL" id="OBDY01000002">
    <property type="protein sequence ID" value="SNY26001.1"/>
    <property type="molecule type" value="Genomic_DNA"/>
</dbReference>
<gene>
    <name evidence="5" type="ORF">SAMN05421748_102445</name>
</gene>